<keyword evidence="2 18" id="KW-0963">Cytoplasm</keyword>
<evidence type="ECO:0000256" key="6">
    <source>
        <dbReference type="ARBA" id="ARBA00022840"/>
    </source>
</evidence>
<dbReference type="GO" id="GO:0004810">
    <property type="term" value="F:CCA tRNA nucleotidyltransferase activity"/>
    <property type="evidence" value="ECO:0007669"/>
    <property type="project" value="InterPro"/>
</dbReference>
<keyword evidence="3 18" id="KW-0820">tRNA-binding</keyword>
<evidence type="ECO:0000256" key="3">
    <source>
        <dbReference type="ARBA" id="ARBA00022555"/>
    </source>
</evidence>
<name>A0A2T4TVV3_9BACT</name>
<dbReference type="OrthoDB" id="9773948at2"/>
<dbReference type="GO" id="GO:0052837">
    <property type="term" value="P:thiazole biosynthetic process"/>
    <property type="evidence" value="ECO:0007669"/>
    <property type="project" value="TreeGrafter"/>
</dbReference>
<dbReference type="InterPro" id="IPR004114">
    <property type="entry name" value="THUMP_dom"/>
</dbReference>
<feature type="domain" description="THUMP" evidence="19">
    <location>
        <begin position="71"/>
        <end position="173"/>
    </location>
</feature>
<dbReference type="Pfam" id="PF02926">
    <property type="entry name" value="THUMP"/>
    <property type="match status" value="1"/>
</dbReference>
<keyword evidence="7 18" id="KW-0694">RNA-binding</keyword>
<dbReference type="Gene3D" id="3.40.50.620">
    <property type="entry name" value="HUPs"/>
    <property type="match status" value="1"/>
</dbReference>
<evidence type="ECO:0000313" key="21">
    <source>
        <dbReference type="Proteomes" id="UP000241436"/>
    </source>
</evidence>
<dbReference type="InterPro" id="IPR049962">
    <property type="entry name" value="THUMP_ThiI"/>
</dbReference>
<dbReference type="NCBIfam" id="TIGR00342">
    <property type="entry name" value="tRNA uracil 4-sulfurtransferase ThiI"/>
    <property type="match status" value="1"/>
</dbReference>
<evidence type="ECO:0000256" key="11">
    <source>
        <dbReference type="ARBA" id="ARBA00058382"/>
    </source>
</evidence>
<comment type="pathway">
    <text evidence="18">Cofactor biosynthesis; thiamine diphosphate biosynthesis.</text>
</comment>
<dbReference type="GO" id="GO:0002937">
    <property type="term" value="P:tRNA 4-thiouridine biosynthesis"/>
    <property type="evidence" value="ECO:0007669"/>
    <property type="project" value="TreeGrafter"/>
</dbReference>
<feature type="binding site" evidence="18">
    <location>
        <begin position="191"/>
        <end position="192"/>
    </location>
    <ligand>
        <name>ATP</name>
        <dbReference type="ChEBI" id="CHEBI:30616"/>
    </ligand>
</feature>
<protein>
    <recommendedName>
        <fullName evidence="14 18">Probable tRNA sulfurtransferase</fullName>
        <ecNumber evidence="13 18">2.8.1.4</ecNumber>
    </recommendedName>
    <alternativeName>
        <fullName evidence="15 18">Sulfur carrier protein ThiS sulfurtransferase</fullName>
    </alternativeName>
    <alternativeName>
        <fullName evidence="16 18">Thiamine biosynthesis protein ThiI</fullName>
    </alternativeName>
    <alternativeName>
        <fullName evidence="17 18">tRNA 4-thiouridine synthase</fullName>
    </alternativeName>
</protein>
<dbReference type="InterPro" id="IPR050102">
    <property type="entry name" value="tRNA_sulfurtransferase_ThiI"/>
</dbReference>
<dbReference type="GO" id="GO:0140741">
    <property type="term" value="F:tRNA-uracil-4 sulfurtransferase activity"/>
    <property type="evidence" value="ECO:0007669"/>
    <property type="project" value="UniProtKB-EC"/>
</dbReference>
<dbReference type="GO" id="GO:0000049">
    <property type="term" value="F:tRNA binding"/>
    <property type="evidence" value="ECO:0007669"/>
    <property type="project" value="UniProtKB-UniRule"/>
</dbReference>
<dbReference type="GO" id="GO:0005524">
    <property type="term" value="F:ATP binding"/>
    <property type="evidence" value="ECO:0007669"/>
    <property type="project" value="UniProtKB-UniRule"/>
</dbReference>
<gene>
    <name evidence="18 20" type="primary">thiI</name>
    <name evidence="20" type="ORF">CLG94_11100</name>
</gene>
<comment type="function">
    <text evidence="11 18">Catalyzes the ATP-dependent transfer of a sulfur to tRNA to produce 4-thiouridine in position 8 of tRNAs, which functions as a near-UV photosensor. Also catalyzes the transfer of sulfur to the sulfur carrier protein ThiS, forming ThiS-thiocarboxylate. This is a step in the synthesis of thiazole, in the thiamine biosynthesis pathway. The sulfur is donated as persulfide by IscS.</text>
</comment>
<evidence type="ECO:0000256" key="17">
    <source>
        <dbReference type="ARBA" id="ARBA00080570"/>
    </source>
</evidence>
<sequence length="399" mass="44518">MKRTGGASARPPARGALIHYHEIALKGKNRSFFLKQLEANILLATRDLDCGPLKRLAGRLFLEMREETSWEVLRQRLSRVFGIANFAPAVMMAPDLELLAQRIEEEVSSRSFHSFRVAARRAFKTFPQTSQEINEIIGARVQRICGARVDLTNPELTIYIEILPAEAFVYFDKLLGPGGLPVGTSGTVACLLSGGIDSPVAAYRMMKRGCRVVFVHFHSQPFADRTSQEKAIELARLLTRYQFASRLYLAPFGELQQEVVSHVTGRMRIVVYRRLMLRIAEQIARKEGAQALVTGESLGQVASQTIENIATIEQASTLPILRPLIGMDKDEITQQAQQIGSYEVSIIPDQDCCSMFLPRQVATHTTHREAELAERPLDLERLVAQAHSAAYSLELSFPG</sequence>
<dbReference type="InterPro" id="IPR003720">
    <property type="entry name" value="tRNA_STrfase"/>
</dbReference>
<reference evidence="20 21" key="1">
    <citation type="submission" date="2017-09" db="EMBL/GenBank/DDBJ databases">
        <title>Bloom of a denitrifying methanotroph, Candidatus Methylomirabilis limnetica, in a deep stratified lake.</title>
        <authorList>
            <person name="Graf J.S."/>
            <person name="Marchant H.K."/>
            <person name="Tienken D."/>
            <person name="Hach P.F."/>
            <person name="Brand A."/>
            <person name="Schubert C.J."/>
            <person name="Kuypers M.M."/>
            <person name="Milucka J."/>
        </authorList>
    </citation>
    <scope>NUCLEOTIDE SEQUENCE [LARGE SCALE GENOMIC DNA]</scope>
    <source>
        <strain evidence="20 21">Zug</strain>
    </source>
</reference>
<dbReference type="HAMAP" id="MF_00021">
    <property type="entry name" value="ThiI"/>
    <property type="match status" value="1"/>
</dbReference>
<dbReference type="InterPro" id="IPR014729">
    <property type="entry name" value="Rossmann-like_a/b/a_fold"/>
</dbReference>
<dbReference type="PANTHER" id="PTHR43209:SF1">
    <property type="entry name" value="TRNA SULFURTRANSFERASE"/>
    <property type="match status" value="1"/>
</dbReference>
<reference evidence="21" key="2">
    <citation type="journal article" date="2018" name="Environ. Microbiol.">
        <title>Bloom of a denitrifying methanotroph, 'Candidatus Methylomirabilis limnetica', in a deep stratified lake.</title>
        <authorList>
            <person name="Graf J.S."/>
            <person name="Mayr M.J."/>
            <person name="Marchant H.K."/>
            <person name="Tienken D."/>
            <person name="Hach P.F."/>
            <person name="Brand A."/>
            <person name="Schubert C.J."/>
            <person name="Kuypers M.M."/>
            <person name="Milucka J."/>
        </authorList>
    </citation>
    <scope>NUCLEOTIDE SEQUENCE [LARGE SCALE GENOMIC DNA]</scope>
    <source>
        <strain evidence="21">Zug</strain>
    </source>
</reference>
<keyword evidence="8 18" id="KW-0784">Thiamine biosynthesis</keyword>
<evidence type="ECO:0000256" key="18">
    <source>
        <dbReference type="HAMAP-Rule" id="MF_00021"/>
    </source>
</evidence>
<feature type="binding site" evidence="18">
    <location>
        <position position="273"/>
    </location>
    <ligand>
        <name>ATP</name>
        <dbReference type="ChEBI" id="CHEBI:30616"/>
    </ligand>
</feature>
<dbReference type="SMART" id="SM00981">
    <property type="entry name" value="THUMP"/>
    <property type="match status" value="1"/>
</dbReference>
<evidence type="ECO:0000256" key="12">
    <source>
        <dbReference type="ARBA" id="ARBA00061472"/>
    </source>
</evidence>
<dbReference type="InterPro" id="IPR054173">
    <property type="entry name" value="ThiI_fer"/>
</dbReference>
<evidence type="ECO:0000256" key="13">
    <source>
        <dbReference type="ARBA" id="ARBA00066827"/>
    </source>
</evidence>
<dbReference type="SUPFAM" id="SSF143437">
    <property type="entry name" value="THUMP domain-like"/>
    <property type="match status" value="1"/>
</dbReference>
<comment type="caution">
    <text evidence="20">The sequence shown here is derived from an EMBL/GenBank/DDBJ whole genome shotgun (WGS) entry which is preliminary data.</text>
</comment>
<dbReference type="FunFam" id="3.40.50.620:FF:000053">
    <property type="entry name" value="Probable tRNA sulfurtransferase"/>
    <property type="match status" value="1"/>
</dbReference>
<evidence type="ECO:0000256" key="7">
    <source>
        <dbReference type="ARBA" id="ARBA00022884"/>
    </source>
</evidence>
<dbReference type="EC" id="2.8.1.4" evidence="13 18"/>
<evidence type="ECO:0000256" key="15">
    <source>
        <dbReference type="ARBA" id="ARBA00075337"/>
    </source>
</evidence>
<comment type="catalytic activity">
    <reaction evidence="9 18">
        <text>[ThiI sulfur-carrier protein]-S-sulfanyl-L-cysteine + a uridine in tRNA + 2 reduced [2Fe-2S]-[ferredoxin] + ATP + H(+) = [ThiI sulfur-carrier protein]-L-cysteine + a 4-thiouridine in tRNA + 2 oxidized [2Fe-2S]-[ferredoxin] + AMP + diphosphate</text>
        <dbReference type="Rhea" id="RHEA:24176"/>
        <dbReference type="Rhea" id="RHEA-COMP:10000"/>
        <dbReference type="Rhea" id="RHEA-COMP:10001"/>
        <dbReference type="Rhea" id="RHEA-COMP:13337"/>
        <dbReference type="Rhea" id="RHEA-COMP:13338"/>
        <dbReference type="Rhea" id="RHEA-COMP:13339"/>
        <dbReference type="Rhea" id="RHEA-COMP:13340"/>
        <dbReference type="ChEBI" id="CHEBI:15378"/>
        <dbReference type="ChEBI" id="CHEBI:29950"/>
        <dbReference type="ChEBI" id="CHEBI:30616"/>
        <dbReference type="ChEBI" id="CHEBI:33019"/>
        <dbReference type="ChEBI" id="CHEBI:33737"/>
        <dbReference type="ChEBI" id="CHEBI:33738"/>
        <dbReference type="ChEBI" id="CHEBI:61963"/>
        <dbReference type="ChEBI" id="CHEBI:65315"/>
        <dbReference type="ChEBI" id="CHEBI:136798"/>
        <dbReference type="ChEBI" id="CHEBI:456215"/>
        <dbReference type="EC" id="2.8.1.4"/>
    </reaction>
</comment>
<dbReference type="Proteomes" id="UP000241436">
    <property type="component" value="Unassembled WGS sequence"/>
</dbReference>
<keyword evidence="21" id="KW-1185">Reference proteome</keyword>
<keyword evidence="4 18" id="KW-0808">Transferase</keyword>
<evidence type="ECO:0000256" key="10">
    <source>
        <dbReference type="ARBA" id="ARBA00052330"/>
    </source>
</evidence>
<feature type="binding site" evidence="18">
    <location>
        <position position="304"/>
    </location>
    <ligand>
        <name>ATP</name>
        <dbReference type="ChEBI" id="CHEBI:30616"/>
    </ligand>
</feature>
<keyword evidence="5 18" id="KW-0547">Nucleotide-binding</keyword>
<organism evidence="20 21">
    <name type="scientific">Candidatus Methylomirabilis limnetica</name>
    <dbReference type="NCBI Taxonomy" id="2033718"/>
    <lineage>
        <taxon>Bacteria</taxon>
        <taxon>Candidatus Methylomirabilota</taxon>
        <taxon>Candidatus Methylomirabilia</taxon>
        <taxon>Candidatus Methylomirabilales</taxon>
        <taxon>Candidatus Methylomirabilaceae</taxon>
        <taxon>Candidatus Methylomirabilis</taxon>
    </lineage>
</organism>
<dbReference type="RefSeq" id="WP_107563548.1">
    <property type="nucleotide sequence ID" value="NZ_NVQC01000028.1"/>
</dbReference>
<evidence type="ECO:0000313" key="20">
    <source>
        <dbReference type="EMBL" id="PTL35239.1"/>
    </source>
</evidence>
<dbReference type="PROSITE" id="PS51165">
    <property type="entry name" value="THUMP"/>
    <property type="match status" value="1"/>
</dbReference>
<dbReference type="SUPFAM" id="SSF52402">
    <property type="entry name" value="Adenine nucleotide alpha hydrolases-like"/>
    <property type="match status" value="1"/>
</dbReference>
<dbReference type="GO" id="GO:0009229">
    <property type="term" value="P:thiamine diphosphate biosynthetic process"/>
    <property type="evidence" value="ECO:0007669"/>
    <property type="project" value="UniProtKB-UniRule"/>
</dbReference>
<dbReference type="CDD" id="cd01712">
    <property type="entry name" value="PPase_ThiI"/>
    <property type="match status" value="1"/>
</dbReference>
<dbReference type="InterPro" id="IPR020536">
    <property type="entry name" value="ThiI_AANH"/>
</dbReference>
<dbReference type="InterPro" id="IPR049961">
    <property type="entry name" value="ThiI_N"/>
</dbReference>
<dbReference type="Pfam" id="PF02568">
    <property type="entry name" value="ThiI"/>
    <property type="match status" value="1"/>
</dbReference>
<evidence type="ECO:0000256" key="9">
    <source>
        <dbReference type="ARBA" id="ARBA00050570"/>
    </source>
</evidence>
<evidence type="ECO:0000256" key="16">
    <source>
        <dbReference type="ARBA" id="ARBA00077849"/>
    </source>
</evidence>
<evidence type="ECO:0000256" key="8">
    <source>
        <dbReference type="ARBA" id="ARBA00022977"/>
    </source>
</evidence>
<comment type="similarity">
    <text evidence="12 18">Belongs to the ThiI family.</text>
</comment>
<keyword evidence="6 18" id="KW-0067">ATP-binding</keyword>
<dbReference type="PANTHER" id="PTHR43209">
    <property type="entry name" value="TRNA SULFURTRANSFERASE"/>
    <property type="match status" value="1"/>
</dbReference>
<dbReference type="CDD" id="cd11716">
    <property type="entry name" value="THUMP_ThiI"/>
    <property type="match status" value="1"/>
</dbReference>
<evidence type="ECO:0000256" key="2">
    <source>
        <dbReference type="ARBA" id="ARBA00022490"/>
    </source>
</evidence>
<feature type="binding site" evidence="18">
    <location>
        <position position="295"/>
    </location>
    <ligand>
        <name>ATP</name>
        <dbReference type="ChEBI" id="CHEBI:30616"/>
    </ligand>
</feature>
<accession>A0A2T4TVV3</accession>
<evidence type="ECO:0000256" key="4">
    <source>
        <dbReference type="ARBA" id="ARBA00022679"/>
    </source>
</evidence>
<evidence type="ECO:0000256" key="1">
    <source>
        <dbReference type="ARBA" id="ARBA00004496"/>
    </source>
</evidence>
<evidence type="ECO:0000256" key="14">
    <source>
        <dbReference type="ARBA" id="ARBA00071867"/>
    </source>
</evidence>
<dbReference type="Pfam" id="PF22025">
    <property type="entry name" value="ThiI_fer"/>
    <property type="match status" value="1"/>
</dbReference>
<feature type="binding site" evidence="18">
    <location>
        <begin position="216"/>
        <end position="217"/>
    </location>
    <ligand>
        <name>ATP</name>
        <dbReference type="ChEBI" id="CHEBI:30616"/>
    </ligand>
</feature>
<comment type="subcellular location">
    <subcellularLocation>
        <location evidence="1 18">Cytoplasm</location>
    </subcellularLocation>
</comment>
<dbReference type="UniPathway" id="UPA00060"/>
<evidence type="ECO:0000256" key="5">
    <source>
        <dbReference type="ARBA" id="ARBA00022741"/>
    </source>
</evidence>
<dbReference type="Gene3D" id="3.30.2130.30">
    <property type="match status" value="1"/>
</dbReference>
<proteinExistence type="inferred from homology"/>
<evidence type="ECO:0000259" key="19">
    <source>
        <dbReference type="PROSITE" id="PS51165"/>
    </source>
</evidence>
<dbReference type="AlphaFoldDB" id="A0A2T4TVV3"/>
<comment type="catalytic activity">
    <reaction evidence="10 18">
        <text>[ThiS sulfur-carrier protein]-C-terminal Gly-Gly-AMP + S-sulfanyl-L-cysteinyl-[cysteine desulfurase] + AH2 = [ThiS sulfur-carrier protein]-C-terminal-Gly-aminoethanethioate + L-cysteinyl-[cysteine desulfurase] + A + AMP + 2 H(+)</text>
        <dbReference type="Rhea" id="RHEA:43340"/>
        <dbReference type="Rhea" id="RHEA-COMP:12157"/>
        <dbReference type="Rhea" id="RHEA-COMP:12158"/>
        <dbReference type="Rhea" id="RHEA-COMP:12910"/>
        <dbReference type="Rhea" id="RHEA-COMP:19908"/>
        <dbReference type="ChEBI" id="CHEBI:13193"/>
        <dbReference type="ChEBI" id="CHEBI:15378"/>
        <dbReference type="ChEBI" id="CHEBI:17499"/>
        <dbReference type="ChEBI" id="CHEBI:29950"/>
        <dbReference type="ChEBI" id="CHEBI:61963"/>
        <dbReference type="ChEBI" id="CHEBI:90618"/>
        <dbReference type="ChEBI" id="CHEBI:232372"/>
        <dbReference type="ChEBI" id="CHEBI:456215"/>
    </reaction>
</comment>
<dbReference type="GO" id="GO:0005829">
    <property type="term" value="C:cytosol"/>
    <property type="evidence" value="ECO:0007669"/>
    <property type="project" value="TreeGrafter"/>
</dbReference>
<dbReference type="GO" id="GO:0009228">
    <property type="term" value="P:thiamine biosynthetic process"/>
    <property type="evidence" value="ECO:0007669"/>
    <property type="project" value="UniProtKB-KW"/>
</dbReference>
<dbReference type="EMBL" id="NVQC01000028">
    <property type="protein sequence ID" value="PTL35239.1"/>
    <property type="molecule type" value="Genomic_DNA"/>
</dbReference>